<keyword evidence="1" id="KW-0547">Nucleotide-binding</keyword>
<evidence type="ECO:0000313" key="4">
    <source>
        <dbReference type="EMBL" id="MFC7272536.1"/>
    </source>
</evidence>
<accession>A0ABW2HIV6</accession>
<dbReference type="InterPro" id="IPR027417">
    <property type="entry name" value="P-loop_NTPase"/>
</dbReference>
<reference evidence="5" key="1">
    <citation type="journal article" date="2019" name="Int. J. Syst. Evol. Microbiol.">
        <title>The Global Catalogue of Microorganisms (GCM) 10K type strain sequencing project: providing services to taxonomists for standard genome sequencing and annotation.</title>
        <authorList>
            <consortium name="The Broad Institute Genomics Platform"/>
            <consortium name="The Broad Institute Genome Sequencing Center for Infectious Disease"/>
            <person name="Wu L."/>
            <person name="Ma J."/>
        </authorList>
    </citation>
    <scope>NUCLEOTIDE SEQUENCE [LARGE SCALE GENOMIC DNA]</scope>
    <source>
        <strain evidence="5">XZYJT-10</strain>
    </source>
</reference>
<dbReference type="InterPro" id="IPR016032">
    <property type="entry name" value="Sig_transdc_resp-reg_C-effctor"/>
</dbReference>
<proteinExistence type="predicted"/>
<feature type="domain" description="HTH luxR-type" evidence="3">
    <location>
        <begin position="851"/>
        <end position="916"/>
    </location>
</feature>
<evidence type="ECO:0000256" key="1">
    <source>
        <dbReference type="ARBA" id="ARBA00022741"/>
    </source>
</evidence>
<dbReference type="InterPro" id="IPR000792">
    <property type="entry name" value="Tscrpt_reg_LuxR_C"/>
</dbReference>
<dbReference type="Gene3D" id="1.25.40.10">
    <property type="entry name" value="Tetratricopeptide repeat domain"/>
    <property type="match status" value="1"/>
</dbReference>
<dbReference type="SUPFAM" id="SSF52540">
    <property type="entry name" value="P-loop containing nucleoside triphosphate hydrolases"/>
    <property type="match status" value="1"/>
</dbReference>
<dbReference type="Gene3D" id="1.10.10.10">
    <property type="entry name" value="Winged helix-like DNA-binding domain superfamily/Winged helix DNA-binding domain"/>
    <property type="match status" value="1"/>
</dbReference>
<organism evidence="4 5">
    <name type="scientific">Paractinoplanes rhizophilus</name>
    <dbReference type="NCBI Taxonomy" id="1416877"/>
    <lineage>
        <taxon>Bacteria</taxon>
        <taxon>Bacillati</taxon>
        <taxon>Actinomycetota</taxon>
        <taxon>Actinomycetes</taxon>
        <taxon>Micromonosporales</taxon>
        <taxon>Micromonosporaceae</taxon>
        <taxon>Paractinoplanes</taxon>
    </lineage>
</organism>
<dbReference type="SMART" id="SM00421">
    <property type="entry name" value="HTH_LUXR"/>
    <property type="match status" value="1"/>
</dbReference>
<comment type="caution">
    <text evidence="4">The sequence shown here is derived from an EMBL/GenBank/DDBJ whole genome shotgun (WGS) entry which is preliminary data.</text>
</comment>
<dbReference type="Pfam" id="PF13191">
    <property type="entry name" value="AAA_16"/>
    <property type="match status" value="1"/>
</dbReference>
<dbReference type="CDD" id="cd06170">
    <property type="entry name" value="LuxR_C_like"/>
    <property type="match status" value="1"/>
</dbReference>
<dbReference type="InterPro" id="IPR011990">
    <property type="entry name" value="TPR-like_helical_dom_sf"/>
</dbReference>
<dbReference type="SUPFAM" id="SSF46894">
    <property type="entry name" value="C-terminal effector domain of the bipartite response regulators"/>
    <property type="match status" value="1"/>
</dbReference>
<name>A0ABW2HIV6_9ACTN</name>
<dbReference type="Gene3D" id="3.40.50.300">
    <property type="entry name" value="P-loop containing nucleotide triphosphate hydrolases"/>
    <property type="match status" value="1"/>
</dbReference>
<evidence type="ECO:0000256" key="2">
    <source>
        <dbReference type="ARBA" id="ARBA00022840"/>
    </source>
</evidence>
<dbReference type="Pfam" id="PF00196">
    <property type="entry name" value="GerE"/>
    <property type="match status" value="1"/>
</dbReference>
<dbReference type="RefSeq" id="WP_378963917.1">
    <property type="nucleotide sequence ID" value="NZ_JBHTBJ010000001.1"/>
</dbReference>
<sequence>MQTDATSLRGRGALLAVIDARLAAGGGVALHGPAGIGKTAILDAVAAQAAARNELVVRLRPVRTERSLPYAGIADLMSQLPDDAAQALPPAQRAALAALRQGLPPRGGTPALARRLVLPLLLTHCARRRPVLLVLDDAPWLDAESAELIGFAMRRRPGHRVRVLAAQRRPDPAGKRRAARLCPAPVLELAVPPLDADDLTALLEARGLPCRTASRMHEASAGNPFLALALGGAVAPGPAWRPAPIPETVRELLRDRLRALPAGVAATLLVAALATEPTTTMLLRAGREDAVRDLRLAETEGVVELDGEAVRFTPPLLAQVLAEEATVAERHGAHAALAAGAADPTEALRHRALRTGRPDAAVARSLAAAADRLGERGAGRDAAELYLLAADRCPHTLAAQRLDWLVAAARAATTGGAPALAGRAAEAVIAADAPAGHRVRARLVLLDLAGQGLAEMGETFAAALAEAGDDPALLAPVRLRLTWAAFLTGDSDRAAIEAGRTVEAARRAGDPTTEAMGLSLIAQVQRLRGEARWADTLARALRLPATPAPDWLHYGPRYLAARFAMIDDRLDEARDELLRLLVVAEHDRIGEARVEVLRSLSEVATRAGRCREALQYAHRAVAAAQHAGLSPGPTWYTAAVAELAGGSLAAAAGFARRGVRASEQEGDRLYLRRNLHALGQAELRLGETRAGVAALRRLRDLEAESGGADPMIVRWHGDLAGGLAALGEHAEAAATLAEARAAAHRLGNTPGTVGYLDRATAVVLSESGQADSAVVLSAAAAQHFEQLRQPIEQAHALLVQGGAERRRRRYAAARMAIGAALAIFLAADAKPWAEQTERALARTEGTSAPGIPPADLGLTTTELRIAALVRDGASNREIATQLYLSVKTVEATLTRVYRKLGVRSRTQLSSRLQVAELSSPA</sequence>
<dbReference type="InterPro" id="IPR036388">
    <property type="entry name" value="WH-like_DNA-bd_sf"/>
</dbReference>
<dbReference type="PANTHER" id="PTHR16305:SF35">
    <property type="entry name" value="TRANSCRIPTIONAL ACTIVATOR DOMAIN"/>
    <property type="match status" value="1"/>
</dbReference>
<gene>
    <name evidence="4" type="ORF">ACFQS1_00965</name>
</gene>
<evidence type="ECO:0000313" key="5">
    <source>
        <dbReference type="Proteomes" id="UP001596548"/>
    </source>
</evidence>
<dbReference type="PRINTS" id="PR00038">
    <property type="entry name" value="HTHLUXR"/>
</dbReference>
<dbReference type="EMBL" id="JBHTBJ010000001">
    <property type="protein sequence ID" value="MFC7272536.1"/>
    <property type="molecule type" value="Genomic_DNA"/>
</dbReference>
<keyword evidence="5" id="KW-1185">Reference proteome</keyword>
<dbReference type="InterPro" id="IPR041664">
    <property type="entry name" value="AAA_16"/>
</dbReference>
<protein>
    <submittedName>
        <fullName evidence="4">AAA family ATPase</fullName>
    </submittedName>
</protein>
<keyword evidence="2" id="KW-0067">ATP-binding</keyword>
<evidence type="ECO:0000259" key="3">
    <source>
        <dbReference type="PROSITE" id="PS50043"/>
    </source>
</evidence>
<dbReference type="PROSITE" id="PS50043">
    <property type="entry name" value="HTH_LUXR_2"/>
    <property type="match status" value="1"/>
</dbReference>
<dbReference type="Proteomes" id="UP001596548">
    <property type="component" value="Unassembled WGS sequence"/>
</dbReference>
<dbReference type="PANTHER" id="PTHR16305">
    <property type="entry name" value="TESTICULAR SOLUBLE ADENYLYL CYCLASE"/>
    <property type="match status" value="1"/>
</dbReference>